<evidence type="ECO:0000313" key="4">
    <source>
        <dbReference type="Proteomes" id="UP001500212"/>
    </source>
</evidence>
<dbReference type="SUPFAM" id="SSF82171">
    <property type="entry name" value="DPP6 N-terminal domain-like"/>
    <property type="match status" value="1"/>
</dbReference>
<evidence type="ECO:0000256" key="2">
    <source>
        <dbReference type="SAM" id="Phobius"/>
    </source>
</evidence>
<organism evidence="3 4">
    <name type="scientific">Actinoallomurus liliacearum</name>
    <dbReference type="NCBI Taxonomy" id="1080073"/>
    <lineage>
        <taxon>Bacteria</taxon>
        <taxon>Bacillati</taxon>
        <taxon>Actinomycetota</taxon>
        <taxon>Actinomycetes</taxon>
        <taxon>Streptosporangiales</taxon>
        <taxon>Thermomonosporaceae</taxon>
        <taxon>Actinoallomurus</taxon>
    </lineage>
</organism>
<dbReference type="InterPro" id="IPR015943">
    <property type="entry name" value="WD40/YVTN_repeat-like_dom_sf"/>
</dbReference>
<keyword evidence="4" id="KW-1185">Reference proteome</keyword>
<reference evidence="4" key="1">
    <citation type="journal article" date="2019" name="Int. J. Syst. Evol. Microbiol.">
        <title>The Global Catalogue of Microorganisms (GCM) 10K type strain sequencing project: providing services to taxonomists for standard genome sequencing and annotation.</title>
        <authorList>
            <consortium name="The Broad Institute Genomics Platform"/>
            <consortium name="The Broad Institute Genome Sequencing Center for Infectious Disease"/>
            <person name="Wu L."/>
            <person name="Ma J."/>
        </authorList>
    </citation>
    <scope>NUCLEOTIDE SEQUENCE [LARGE SCALE GENOMIC DNA]</scope>
    <source>
        <strain evidence="4">JCM 17938</strain>
    </source>
</reference>
<feature type="transmembrane region" description="Helical" evidence="2">
    <location>
        <begin position="40"/>
        <end position="59"/>
    </location>
</feature>
<evidence type="ECO:0008006" key="5">
    <source>
        <dbReference type="Google" id="ProtNLM"/>
    </source>
</evidence>
<keyword evidence="2" id="KW-0472">Membrane</keyword>
<feature type="compositionally biased region" description="Basic and acidic residues" evidence="1">
    <location>
        <begin position="262"/>
        <end position="277"/>
    </location>
</feature>
<name>A0ABP8TWU5_9ACTN</name>
<proteinExistence type="predicted"/>
<dbReference type="Gene3D" id="2.130.10.10">
    <property type="entry name" value="YVTN repeat-like/Quinoprotein amine dehydrogenase"/>
    <property type="match status" value="1"/>
</dbReference>
<keyword evidence="2" id="KW-0812">Transmembrane</keyword>
<feature type="region of interest" description="Disordered" evidence="1">
    <location>
        <begin position="59"/>
        <end position="80"/>
    </location>
</feature>
<sequence>MKLETLIGRSLTEWSADATAPAGLAERALRRRTRRRVRTVALATGAAALVAAGAVTAGVERGPAPRPATRPVDTSLHADPAHSPPVRFVAAGRIAMSAYYVTHRPGNGLAVASQRTWYLYDPASGGYRETPWAYLAVAPGLRKAAVLEGPLPAARVGLLDTRTRKVTRWIPLGRRAGGLSWSADGRRLLVTTYAQSPDLPTGPRSSTRTGFYVVDAKTGHTGSFRPLPQDTDNFNVRQDLGWSRSGALIWSPTGTVPTKTFYDLRGRPRAAPPHEADSDQDAGLSPDGRYVATGNPGSGPGPLTTVKDAASGRTVGVQPVEQLSAWADDGHLIAVACKPKACMGKGEFYNRLVLVSVDGKTITPLTGYRHTDRGDSWTPVFTSR</sequence>
<dbReference type="EMBL" id="BAABHJ010000040">
    <property type="protein sequence ID" value="GAA4618042.1"/>
    <property type="molecule type" value="Genomic_DNA"/>
</dbReference>
<gene>
    <name evidence="3" type="ORF">GCM10023195_80840</name>
</gene>
<dbReference type="RefSeq" id="WP_345366257.1">
    <property type="nucleotide sequence ID" value="NZ_BAABHJ010000040.1"/>
</dbReference>
<dbReference type="Proteomes" id="UP001500212">
    <property type="component" value="Unassembled WGS sequence"/>
</dbReference>
<feature type="region of interest" description="Disordered" evidence="1">
    <location>
        <begin position="260"/>
        <end position="303"/>
    </location>
</feature>
<comment type="caution">
    <text evidence="3">The sequence shown here is derived from an EMBL/GenBank/DDBJ whole genome shotgun (WGS) entry which is preliminary data.</text>
</comment>
<evidence type="ECO:0000256" key="1">
    <source>
        <dbReference type="SAM" id="MobiDB-lite"/>
    </source>
</evidence>
<keyword evidence="2" id="KW-1133">Transmembrane helix</keyword>
<accession>A0ABP8TWU5</accession>
<protein>
    <recommendedName>
        <fullName evidence="5">WD40 repeat domain-containing protein</fullName>
    </recommendedName>
</protein>
<evidence type="ECO:0000313" key="3">
    <source>
        <dbReference type="EMBL" id="GAA4618042.1"/>
    </source>
</evidence>